<accession>A0A0A9AEB6</accession>
<protein>
    <submittedName>
        <fullName evidence="1">Uncharacterized protein</fullName>
    </submittedName>
</protein>
<reference evidence="1" key="2">
    <citation type="journal article" date="2015" name="Data Brief">
        <title>Shoot transcriptome of the giant reed, Arundo donax.</title>
        <authorList>
            <person name="Barrero R.A."/>
            <person name="Guerrero F.D."/>
            <person name="Moolhuijzen P."/>
            <person name="Goolsby J.A."/>
            <person name="Tidwell J."/>
            <person name="Bellgard S.E."/>
            <person name="Bellgard M.I."/>
        </authorList>
    </citation>
    <scope>NUCLEOTIDE SEQUENCE</scope>
    <source>
        <tissue evidence="1">Shoot tissue taken approximately 20 cm above the soil surface</tissue>
    </source>
</reference>
<proteinExistence type="predicted"/>
<reference evidence="1" key="1">
    <citation type="submission" date="2014-09" db="EMBL/GenBank/DDBJ databases">
        <authorList>
            <person name="Magalhaes I.L.F."/>
            <person name="Oliveira U."/>
            <person name="Santos F.R."/>
            <person name="Vidigal T.H.D.A."/>
            <person name="Brescovit A.D."/>
            <person name="Santos A.J."/>
        </authorList>
    </citation>
    <scope>NUCLEOTIDE SEQUENCE</scope>
    <source>
        <tissue evidence="1">Shoot tissue taken approximately 20 cm above the soil surface</tissue>
    </source>
</reference>
<dbReference type="EMBL" id="GBRH01247911">
    <property type="protein sequence ID" value="JAD49984.1"/>
    <property type="molecule type" value="Transcribed_RNA"/>
</dbReference>
<organism evidence="1">
    <name type="scientific">Arundo donax</name>
    <name type="common">Giant reed</name>
    <name type="synonym">Donax arundinaceus</name>
    <dbReference type="NCBI Taxonomy" id="35708"/>
    <lineage>
        <taxon>Eukaryota</taxon>
        <taxon>Viridiplantae</taxon>
        <taxon>Streptophyta</taxon>
        <taxon>Embryophyta</taxon>
        <taxon>Tracheophyta</taxon>
        <taxon>Spermatophyta</taxon>
        <taxon>Magnoliopsida</taxon>
        <taxon>Liliopsida</taxon>
        <taxon>Poales</taxon>
        <taxon>Poaceae</taxon>
        <taxon>PACMAD clade</taxon>
        <taxon>Arundinoideae</taxon>
        <taxon>Arundineae</taxon>
        <taxon>Arundo</taxon>
    </lineage>
</organism>
<evidence type="ECO:0000313" key="1">
    <source>
        <dbReference type="EMBL" id="JAD49984.1"/>
    </source>
</evidence>
<sequence length="19" mass="2247">MHQNCLSSRYFFFVLALVA</sequence>
<dbReference type="AlphaFoldDB" id="A0A0A9AEB6"/>
<name>A0A0A9AEB6_ARUDO</name>